<dbReference type="PANTHER" id="PTHR11461">
    <property type="entry name" value="SERINE PROTEASE INHIBITOR, SERPIN"/>
    <property type="match status" value="1"/>
</dbReference>
<feature type="domain" description="Serpin" evidence="14">
    <location>
        <begin position="202"/>
        <end position="370"/>
    </location>
</feature>
<evidence type="ECO:0000259" key="14">
    <source>
        <dbReference type="Pfam" id="PF00079"/>
    </source>
</evidence>
<dbReference type="InterPro" id="IPR023796">
    <property type="entry name" value="Serpin_dom"/>
</dbReference>
<dbReference type="InterPro" id="IPR000227">
    <property type="entry name" value="Angiotensinogen"/>
</dbReference>
<keyword evidence="6" id="KW-0732">Signal</keyword>
<keyword evidence="16" id="KW-1185">Reference proteome</keyword>
<comment type="caution">
    <text evidence="15">The sequence shown here is derived from an EMBL/GenBank/DDBJ whole genome shotgun (WGS) entry which is preliminary data.</text>
</comment>
<dbReference type="Gene3D" id="3.30.497.10">
    <property type="entry name" value="Antithrombin, subunit I, domain 2"/>
    <property type="match status" value="1"/>
</dbReference>
<proteinExistence type="inferred from homology"/>
<name>A0A315W2B0_GAMAF</name>
<reference evidence="15 16" key="1">
    <citation type="journal article" date="2018" name="G3 (Bethesda)">
        <title>A High-Quality Reference Genome for the Invasive Mosquitofish Gambusia affinis Using a Chicago Library.</title>
        <authorList>
            <person name="Hoffberg S.L."/>
            <person name="Troendle N.J."/>
            <person name="Glenn T.C."/>
            <person name="Mahmud O."/>
            <person name="Louha S."/>
            <person name="Chalopin D."/>
            <person name="Bennetzen J.L."/>
            <person name="Mauricio R."/>
        </authorList>
    </citation>
    <scope>NUCLEOTIDE SEQUENCE [LARGE SCALE GENOMIC DNA]</scope>
    <source>
        <strain evidence="15">NE01/NJP1002.9</strain>
        <tissue evidence="15">Muscle</tissue>
    </source>
</reference>
<keyword evidence="5" id="KW-0964">Secreted</keyword>
<evidence type="ECO:0000256" key="5">
    <source>
        <dbReference type="ARBA" id="ARBA00022525"/>
    </source>
</evidence>
<evidence type="ECO:0000256" key="1">
    <source>
        <dbReference type="ARBA" id="ARBA00002747"/>
    </source>
</evidence>
<dbReference type="GO" id="GO:0042310">
    <property type="term" value="P:vasoconstriction"/>
    <property type="evidence" value="ECO:0007669"/>
    <property type="project" value="UniProtKB-KW"/>
</dbReference>
<comment type="subcellular location">
    <subcellularLocation>
        <location evidence="2">Secreted</location>
    </subcellularLocation>
</comment>
<dbReference type="GO" id="GO:0004867">
    <property type="term" value="F:serine-type endopeptidase inhibitor activity"/>
    <property type="evidence" value="ECO:0007669"/>
    <property type="project" value="InterPro"/>
</dbReference>
<gene>
    <name evidence="15" type="ORF">CCH79_00001779</name>
</gene>
<dbReference type="Pfam" id="PF00079">
    <property type="entry name" value="Serpin"/>
    <property type="match status" value="1"/>
</dbReference>
<evidence type="ECO:0000256" key="8">
    <source>
        <dbReference type="ARBA" id="ARBA00023157"/>
    </source>
</evidence>
<sequence>MRRVAYVFDGSTRAEGETEDHLVAGNLWLAVRIVQVQTVAIVAQRVQNGTLHSLCDEHAAKKHESSHVTTAADQLDLSKGAEVWAPHSEPHSVTADTQERKIILATTDKMQKLPPLLLAALVCCWISGSQTNRVYIHPFHLFAVDNVSCETLQGSAVKPLETVAVETLDVEVLTPDSRDQSSLDAQKQNLTDKPAVLAFLLNPLGLRMYHALSRKQNNTLFSPVNTFGSLVAFYLGASKKTARSFQEFLGLSSGTDREDCVSLVDGHKILSTLQDINSLVDDGSRDEITTQVWAFVRSDAQLSRDFIQGTQDFSDKSFIRSVDFSKHEEAETLVNSFVEKVSDGKVTNIFKGLNPSDNFLFISSFIFKGMSSGFPNQSQEQLKNQT</sequence>
<dbReference type="SUPFAM" id="SSF56574">
    <property type="entry name" value="Serpins"/>
    <property type="match status" value="1"/>
</dbReference>
<dbReference type="InterPro" id="IPR042178">
    <property type="entry name" value="Serpin_sf_1"/>
</dbReference>
<dbReference type="AlphaFoldDB" id="A0A315W2B0"/>
<dbReference type="PANTHER" id="PTHR11461:SF13">
    <property type="entry name" value="ANGIOTENSINOGEN"/>
    <property type="match status" value="1"/>
</dbReference>
<keyword evidence="8" id="KW-1015">Disulfide bond</keyword>
<dbReference type="STRING" id="33528.ENSGAFP00000017635"/>
<evidence type="ECO:0000256" key="3">
    <source>
        <dbReference type="ARBA" id="ARBA00009500"/>
    </source>
</evidence>
<evidence type="ECO:0000256" key="11">
    <source>
        <dbReference type="ARBA" id="ARBA00029391"/>
    </source>
</evidence>
<dbReference type="Proteomes" id="UP000250572">
    <property type="component" value="Unassembled WGS sequence"/>
</dbReference>
<dbReference type="InterPro" id="IPR000215">
    <property type="entry name" value="Serpin_fam"/>
</dbReference>
<comment type="function">
    <text evidence="10">Stimulates aldosterone release.</text>
</comment>
<dbReference type="GO" id="GO:0005615">
    <property type="term" value="C:extracellular space"/>
    <property type="evidence" value="ECO:0007669"/>
    <property type="project" value="InterPro"/>
</dbReference>
<evidence type="ECO:0000313" key="15">
    <source>
        <dbReference type="EMBL" id="PWA25868.1"/>
    </source>
</evidence>
<dbReference type="GO" id="GO:0042981">
    <property type="term" value="P:regulation of apoptotic process"/>
    <property type="evidence" value="ECO:0007669"/>
    <property type="project" value="TreeGrafter"/>
</dbReference>
<keyword evidence="7" id="KW-0838">Vasoactive</keyword>
<evidence type="ECO:0000256" key="10">
    <source>
        <dbReference type="ARBA" id="ARBA00029380"/>
    </source>
</evidence>
<evidence type="ECO:0000256" key="9">
    <source>
        <dbReference type="ARBA" id="ARBA00023322"/>
    </source>
</evidence>
<comment type="function">
    <text evidence="11">Is a ligand for the G-protein coupled receptor MAS1. Has vasodilator and antidiuretic effects. Has an antithrombotic effect that involves MAS1-mediated release of nitric oxide from platelets.</text>
</comment>
<evidence type="ECO:0000256" key="2">
    <source>
        <dbReference type="ARBA" id="ARBA00004613"/>
    </source>
</evidence>
<comment type="function">
    <text evidence="1">Essential component of the renin-angiotensin system (RAS), a potent regulator of blood pressure, body fluid and electrolyte homeostasis.</text>
</comment>
<dbReference type="PRINTS" id="PR00654">
    <property type="entry name" value="ANGIOTENSNGN"/>
</dbReference>
<evidence type="ECO:0000256" key="12">
    <source>
        <dbReference type="ARBA" id="ARBA00033182"/>
    </source>
</evidence>
<accession>A0A315W2B0</accession>
<evidence type="ECO:0000256" key="13">
    <source>
        <dbReference type="ARBA" id="ARBA00046068"/>
    </source>
</evidence>
<evidence type="ECO:0000313" key="16">
    <source>
        <dbReference type="Proteomes" id="UP000250572"/>
    </source>
</evidence>
<evidence type="ECO:0000256" key="6">
    <source>
        <dbReference type="ARBA" id="ARBA00022729"/>
    </source>
</evidence>
<keyword evidence="9" id="KW-0839">Vasoconstrictor</keyword>
<organism evidence="15 16">
    <name type="scientific">Gambusia affinis</name>
    <name type="common">Western mosquitofish</name>
    <name type="synonym">Heterandria affinis</name>
    <dbReference type="NCBI Taxonomy" id="33528"/>
    <lineage>
        <taxon>Eukaryota</taxon>
        <taxon>Metazoa</taxon>
        <taxon>Chordata</taxon>
        <taxon>Craniata</taxon>
        <taxon>Vertebrata</taxon>
        <taxon>Euteleostomi</taxon>
        <taxon>Actinopterygii</taxon>
        <taxon>Neopterygii</taxon>
        <taxon>Teleostei</taxon>
        <taxon>Neoteleostei</taxon>
        <taxon>Acanthomorphata</taxon>
        <taxon>Ovalentaria</taxon>
        <taxon>Atherinomorphae</taxon>
        <taxon>Cyprinodontiformes</taxon>
        <taxon>Poeciliidae</taxon>
        <taxon>Poeciliinae</taxon>
        <taxon>Gambusia</taxon>
    </lineage>
</organism>
<dbReference type="InterPro" id="IPR036186">
    <property type="entry name" value="Serpin_sf"/>
</dbReference>
<protein>
    <recommendedName>
        <fullName evidence="4">Angiotensinogen</fullName>
    </recommendedName>
    <alternativeName>
        <fullName evidence="12">Serpin A8</fullName>
    </alternativeName>
</protein>
<dbReference type="EMBL" id="NHOQ01001229">
    <property type="protein sequence ID" value="PWA25868.1"/>
    <property type="molecule type" value="Genomic_DNA"/>
</dbReference>
<evidence type="ECO:0000256" key="4">
    <source>
        <dbReference type="ARBA" id="ARBA00015105"/>
    </source>
</evidence>
<comment type="function">
    <text evidence="13">Acts directly on vascular smooth muscle as a potent vasoconstrictor, affects cardiac contractility and heart rate through its action on the sympathetic nervous system, and alters renal sodium and water absorption through its ability to stimulate the zona glomerulosa cells of the adrenal cortex to synthesize and secrete aldosterone. Acts by binding to angiotensin receptors AGTR1 and AGTR2. Also binds the DEAR/FBXW7-AS1 receptor.</text>
</comment>
<dbReference type="GO" id="GO:0003081">
    <property type="term" value="P:regulation of systemic arterial blood pressure by renin-angiotensin"/>
    <property type="evidence" value="ECO:0007669"/>
    <property type="project" value="InterPro"/>
</dbReference>
<comment type="similarity">
    <text evidence="3">Belongs to the serpin family.</text>
</comment>
<evidence type="ECO:0000256" key="7">
    <source>
        <dbReference type="ARBA" id="ARBA00022858"/>
    </source>
</evidence>